<dbReference type="GO" id="GO:1990180">
    <property type="term" value="P:mitochondrial tRNA 3'-end processing"/>
    <property type="evidence" value="ECO:0007669"/>
    <property type="project" value="TreeGrafter"/>
</dbReference>
<dbReference type="AlphaFoldDB" id="A0AAD9MAB1"/>
<evidence type="ECO:0000256" key="8">
    <source>
        <dbReference type="ARBA" id="ARBA00022759"/>
    </source>
</evidence>
<evidence type="ECO:0000313" key="14">
    <source>
        <dbReference type="Proteomes" id="UP001217918"/>
    </source>
</evidence>
<feature type="region of interest" description="Disordered" evidence="11">
    <location>
        <begin position="204"/>
        <end position="237"/>
    </location>
</feature>
<dbReference type="PANTHER" id="PTHR12553">
    <property type="entry name" value="ZINC PHOSPHODIESTERASE ELAC PROTEIN 2"/>
    <property type="match status" value="1"/>
</dbReference>
<dbReference type="Pfam" id="PF13691">
    <property type="entry name" value="Lactamase_B_4"/>
    <property type="match status" value="1"/>
</dbReference>
<dbReference type="InterPro" id="IPR001279">
    <property type="entry name" value="Metallo-B-lactamas"/>
</dbReference>
<dbReference type="SUPFAM" id="SSF56281">
    <property type="entry name" value="Metallo-hydrolase/oxidoreductase"/>
    <property type="match status" value="2"/>
</dbReference>
<reference evidence="13" key="1">
    <citation type="journal article" date="2023" name="Mol. Plant Microbe Interact.">
        <title>Elucidating the Obligate Nature and Biological Capacity of an Invasive Fungal Corn Pathogen.</title>
        <authorList>
            <person name="MacCready J.S."/>
            <person name="Roggenkamp E.M."/>
            <person name="Gdanetz K."/>
            <person name="Chilvers M.I."/>
        </authorList>
    </citation>
    <scope>NUCLEOTIDE SEQUENCE</scope>
    <source>
        <strain evidence="13">PM02</strain>
    </source>
</reference>
<proteinExistence type="inferred from homology"/>
<dbReference type="Pfam" id="PF12706">
    <property type="entry name" value="Lactamase_B_2"/>
    <property type="match status" value="1"/>
</dbReference>
<evidence type="ECO:0000256" key="5">
    <source>
        <dbReference type="ARBA" id="ARBA00022694"/>
    </source>
</evidence>
<evidence type="ECO:0000256" key="11">
    <source>
        <dbReference type="SAM" id="MobiDB-lite"/>
    </source>
</evidence>
<dbReference type="InterPro" id="IPR047151">
    <property type="entry name" value="RNZ2-like"/>
</dbReference>
<feature type="region of interest" description="Disordered" evidence="11">
    <location>
        <begin position="296"/>
        <end position="341"/>
    </location>
</feature>
<dbReference type="EC" id="3.1.26.11" evidence="4"/>
<evidence type="ECO:0000259" key="12">
    <source>
        <dbReference type="SMART" id="SM00849"/>
    </source>
</evidence>
<evidence type="ECO:0000256" key="9">
    <source>
        <dbReference type="ARBA" id="ARBA00022801"/>
    </source>
</evidence>
<keyword evidence="8" id="KW-0255">Endonuclease</keyword>
<evidence type="ECO:0000313" key="13">
    <source>
        <dbReference type="EMBL" id="KAK2066603.1"/>
    </source>
</evidence>
<keyword evidence="5" id="KW-0819">tRNA processing</keyword>
<evidence type="ECO:0000256" key="7">
    <source>
        <dbReference type="ARBA" id="ARBA00022723"/>
    </source>
</evidence>
<evidence type="ECO:0000256" key="2">
    <source>
        <dbReference type="ARBA" id="ARBA00001947"/>
    </source>
</evidence>
<comment type="similarity">
    <text evidence="3">Belongs to the RNase Z family.</text>
</comment>
<dbReference type="Gene3D" id="3.60.15.10">
    <property type="entry name" value="Ribonuclease Z/Hydroxyacylglutathione hydrolase-like"/>
    <property type="match status" value="2"/>
</dbReference>
<dbReference type="GO" id="GO:0005739">
    <property type="term" value="C:mitochondrion"/>
    <property type="evidence" value="ECO:0007669"/>
    <property type="project" value="TreeGrafter"/>
</dbReference>
<feature type="region of interest" description="Disordered" evidence="11">
    <location>
        <begin position="994"/>
        <end position="1020"/>
    </location>
</feature>
<dbReference type="Pfam" id="PF23023">
    <property type="entry name" value="Anti-Pycsar_Apyc1"/>
    <property type="match status" value="1"/>
</dbReference>
<dbReference type="Proteomes" id="UP001217918">
    <property type="component" value="Unassembled WGS sequence"/>
</dbReference>
<feature type="compositionally biased region" description="Basic and acidic residues" evidence="11">
    <location>
        <begin position="84"/>
        <end position="100"/>
    </location>
</feature>
<dbReference type="CDD" id="cd07718">
    <property type="entry name" value="RNaseZ_ELAC1_ELAC2-C-term-like_MBL-fold"/>
    <property type="match status" value="1"/>
</dbReference>
<evidence type="ECO:0000256" key="1">
    <source>
        <dbReference type="ARBA" id="ARBA00000402"/>
    </source>
</evidence>
<feature type="domain" description="Metallo-beta-lactamase" evidence="12">
    <location>
        <begin position="692"/>
        <end position="936"/>
    </location>
</feature>
<protein>
    <recommendedName>
        <fullName evidence="4">ribonuclease Z</fullName>
        <ecNumber evidence="4">3.1.26.11</ecNumber>
    </recommendedName>
</protein>
<gene>
    <name evidence="13" type="ORF">P8C59_000408</name>
</gene>
<dbReference type="EMBL" id="JAQQPM010000001">
    <property type="protein sequence ID" value="KAK2066603.1"/>
    <property type="molecule type" value="Genomic_DNA"/>
</dbReference>
<dbReference type="GO" id="GO:0046872">
    <property type="term" value="F:metal ion binding"/>
    <property type="evidence" value="ECO:0007669"/>
    <property type="project" value="UniProtKB-KW"/>
</dbReference>
<keyword evidence="7" id="KW-0479">Metal-binding</keyword>
<dbReference type="InterPro" id="IPR027794">
    <property type="entry name" value="tRNase_Z_dom"/>
</dbReference>
<feature type="region of interest" description="Disordered" evidence="11">
    <location>
        <begin position="81"/>
        <end position="114"/>
    </location>
</feature>
<keyword evidence="10" id="KW-0862">Zinc</keyword>
<dbReference type="GO" id="GO:0042781">
    <property type="term" value="F:3'-tRNA processing endoribonuclease activity"/>
    <property type="evidence" value="ECO:0007669"/>
    <property type="project" value="UniProtKB-EC"/>
</dbReference>
<evidence type="ECO:0000256" key="3">
    <source>
        <dbReference type="ARBA" id="ARBA00007823"/>
    </source>
</evidence>
<sequence length="1020" mass="111032">MPKLKLAKVPKRIPKRVPVLVPEVRKPPLWPKKLVQLKVPADILGDVYPGFWLYRNPSLPKRPRAHSSLVLYYLLPRAAAAPRQEPRQGKGSQRSRDGSGPERTTARGGGSLARMQSSVEILGTRTSDTPGAALVLAFPQRRYVFGRIAEGTQRQMLERKHAMGKVTDIFVTGTVRWDTVGGLLGLILTIADVVANAKASKAEQEQKKQARKQAKPGGGQQQAKAKAPAPAPADLTVHGGENLAHVIASARHFVFRQGLDLALDEDRPEDRKPRTGSAPDWEDEHIQVWKVGLEYDRPGAGHRKPVQLDSADGRSDHVRKHRRLSDAGKKSGGDLATSRQGQLVRNSVVRAMFKDSHVPVIATRRVGQVQEPATVLIPDERNVAQRFDSPLPEGPGWSAESALALVDTAPLGKLKILPPTDPARVSCSYIVKSHARRGRFLPERAKALGVHVKDYSRLTSKETVVTRSGSEVTPEMVLEPDVKGSGFAVVDLWNGKVPASLFGAPEFRDGGIMDGVQVIYYIVDYCKDLGTLREFMELHRDKKHVLLSQGGSDHLVFQSAAAQALTMHAIDPDRFPVPRCDNRLELPAELGRDDAELQVEVGRPGAALKLAHQSPDVFDDSGIIPFQDTDAVVTELRTTRPEVLSLAQAARDKLADPDFVAQLEKTESEIPGREAEIVTIGTGSALPSKYRNVSATLVRVPGHGNYLFDCGENTLGQLRRMVPPATLQSIVQDLRAIFISHLHADHHLGTVSIIDAFRRATRNAEGRGAAEEPGVPGRQVLVLAPSSYLAWLEEYDKVEKYGYGCVQGVPLSATGYDPAKKAAATTTSADFAGSLSPDFSLADFGLTDVQFCSVDHTRDSVAVAMTFRNGLKVAYSGDCRPSRRFAGIGRGAHLLVHECTFADGLEADAADKKHSTMSEALGVARDMGARRVVLTHFSQRYPKTAVFSEQAQKMVDEGPGMVVLFAFDGMRVRLGDFAKAQLFLPALRKLYEPDEDPDAEKAGGGGGEPLSLQDEQRGSI</sequence>
<keyword evidence="6" id="KW-0540">Nuclease</keyword>
<accession>A0AAD9MAB1</accession>
<evidence type="ECO:0000256" key="6">
    <source>
        <dbReference type="ARBA" id="ARBA00022722"/>
    </source>
</evidence>
<comment type="cofactor">
    <cofactor evidence="2">
        <name>Zn(2+)</name>
        <dbReference type="ChEBI" id="CHEBI:29105"/>
    </cofactor>
</comment>
<keyword evidence="14" id="KW-1185">Reference proteome</keyword>
<evidence type="ECO:0000256" key="10">
    <source>
        <dbReference type="ARBA" id="ARBA00022833"/>
    </source>
</evidence>
<name>A0AAD9MAB1_9PEZI</name>
<comment type="caution">
    <text evidence="13">The sequence shown here is derived from an EMBL/GenBank/DDBJ whole genome shotgun (WGS) entry which is preliminary data.</text>
</comment>
<dbReference type="PANTHER" id="PTHR12553:SF49">
    <property type="entry name" value="ZINC PHOSPHODIESTERASE ELAC PROTEIN 2"/>
    <property type="match status" value="1"/>
</dbReference>
<comment type="catalytic activity">
    <reaction evidence="1">
        <text>Endonucleolytic cleavage of RNA, removing extra 3' nucleotides from tRNA precursor, generating 3' termini of tRNAs. A 3'-hydroxy group is left at the tRNA terminus and a 5'-phosphoryl group is left at the trailer molecule.</text>
        <dbReference type="EC" id="3.1.26.11"/>
    </reaction>
</comment>
<dbReference type="SMART" id="SM00849">
    <property type="entry name" value="Lactamase_B"/>
    <property type="match status" value="1"/>
</dbReference>
<dbReference type="InterPro" id="IPR036866">
    <property type="entry name" value="RibonucZ/Hydroxyglut_hydro"/>
</dbReference>
<evidence type="ECO:0000256" key="4">
    <source>
        <dbReference type="ARBA" id="ARBA00012477"/>
    </source>
</evidence>
<organism evidence="13 14">
    <name type="scientific">Phyllachora maydis</name>
    <dbReference type="NCBI Taxonomy" id="1825666"/>
    <lineage>
        <taxon>Eukaryota</taxon>
        <taxon>Fungi</taxon>
        <taxon>Dikarya</taxon>
        <taxon>Ascomycota</taxon>
        <taxon>Pezizomycotina</taxon>
        <taxon>Sordariomycetes</taxon>
        <taxon>Sordariomycetidae</taxon>
        <taxon>Phyllachorales</taxon>
        <taxon>Phyllachoraceae</taxon>
        <taxon>Phyllachora</taxon>
    </lineage>
</organism>
<keyword evidence="9" id="KW-0378">Hydrolase</keyword>